<dbReference type="InterPro" id="IPR029044">
    <property type="entry name" value="Nucleotide-diphossugar_trans"/>
</dbReference>
<reference evidence="2 3" key="1">
    <citation type="submission" date="2020-03" db="EMBL/GenBank/DDBJ databases">
        <title>Genome sequence of strain Massilia sp. TW-1.</title>
        <authorList>
            <person name="Chaudhary D.K."/>
        </authorList>
    </citation>
    <scope>NUCLEOTIDE SEQUENCE [LARGE SCALE GENOMIC DNA]</scope>
    <source>
        <strain evidence="2 3">TW-1</strain>
    </source>
</reference>
<dbReference type="InterPro" id="IPR001173">
    <property type="entry name" value="Glyco_trans_2-like"/>
</dbReference>
<evidence type="ECO:0000313" key="2">
    <source>
        <dbReference type="EMBL" id="NIA53190.1"/>
    </source>
</evidence>
<dbReference type="SUPFAM" id="SSF53448">
    <property type="entry name" value="Nucleotide-diphospho-sugar transferases"/>
    <property type="match status" value="1"/>
</dbReference>
<organism evidence="2 3">
    <name type="scientific">Telluria antibiotica</name>
    <dbReference type="NCBI Taxonomy" id="2717319"/>
    <lineage>
        <taxon>Bacteria</taxon>
        <taxon>Pseudomonadati</taxon>
        <taxon>Pseudomonadota</taxon>
        <taxon>Betaproteobacteria</taxon>
        <taxon>Burkholderiales</taxon>
        <taxon>Oxalobacteraceae</taxon>
        <taxon>Telluria group</taxon>
        <taxon>Telluria</taxon>
    </lineage>
</organism>
<evidence type="ECO:0000313" key="3">
    <source>
        <dbReference type="Proteomes" id="UP000716322"/>
    </source>
</evidence>
<dbReference type="PANTHER" id="PTHR43179:SF7">
    <property type="entry name" value="RHAMNOSYLTRANSFERASE WBBL"/>
    <property type="match status" value="1"/>
</dbReference>
<dbReference type="EMBL" id="JAAQOM010000003">
    <property type="protein sequence ID" value="NIA53190.1"/>
    <property type="molecule type" value="Genomic_DNA"/>
</dbReference>
<dbReference type="Proteomes" id="UP000716322">
    <property type="component" value="Unassembled WGS sequence"/>
</dbReference>
<proteinExistence type="predicted"/>
<feature type="domain" description="Glycosyltransferase 2-like" evidence="1">
    <location>
        <begin position="7"/>
        <end position="175"/>
    </location>
</feature>
<protein>
    <submittedName>
        <fullName evidence="2">Glycosyltransferase family 2 protein</fullName>
    </submittedName>
</protein>
<evidence type="ECO:0000259" key="1">
    <source>
        <dbReference type="Pfam" id="PF00535"/>
    </source>
</evidence>
<gene>
    <name evidence="2" type="ORF">HAV22_05925</name>
</gene>
<name>A0ABX0P8A8_9BURK</name>
<dbReference type="Pfam" id="PF00535">
    <property type="entry name" value="Glycos_transf_2"/>
    <property type="match status" value="1"/>
</dbReference>
<comment type="caution">
    <text evidence="2">The sequence shown here is derived from an EMBL/GenBank/DDBJ whole genome shotgun (WGS) entry which is preliminary data.</text>
</comment>
<keyword evidence="3" id="KW-1185">Reference proteome</keyword>
<dbReference type="PANTHER" id="PTHR43179">
    <property type="entry name" value="RHAMNOSYLTRANSFERASE WBBL"/>
    <property type="match status" value="1"/>
</dbReference>
<sequence>MSAKVFVLIVTYNGASWVTPCFSSLRQSTVPLHTIVIDNGSQDDTLARIAAGYPEVEIVSTGKNHGFGKANNIGMERAYQRGADYVFLLNQDAWIAPDAVAKLVEAHARHPACGIISPMHLNGAGDGLDYGFSNYIAPHKCRGLYSDLFLGRMRELYDVGFVNAAAWLMTRECIERVGGFSPSFFHYGEDDNYTQRLQFHKLKLGVVPAARIYHDREQRPPSKFFESGETFRREVIARASNPNGDFSFGREWVSVFAHLGYGLARLNAADVKLQLSKIRSLRGIDKPAILANRERSKAGRAAFLDLGGGAVQPAALSPTGFAVEHQPG</sequence>
<accession>A0ABX0P8A8</accession>
<dbReference type="RefSeq" id="WP_166857553.1">
    <property type="nucleotide sequence ID" value="NZ_JAAQOM010000003.1"/>
</dbReference>
<dbReference type="CDD" id="cd04186">
    <property type="entry name" value="GT_2_like_c"/>
    <property type="match status" value="1"/>
</dbReference>
<dbReference type="Gene3D" id="3.90.550.10">
    <property type="entry name" value="Spore Coat Polysaccharide Biosynthesis Protein SpsA, Chain A"/>
    <property type="match status" value="1"/>
</dbReference>